<dbReference type="InterPro" id="IPR005467">
    <property type="entry name" value="His_kinase_dom"/>
</dbReference>
<dbReference type="InterPro" id="IPR001789">
    <property type="entry name" value="Sig_transdc_resp-reg_receiver"/>
</dbReference>
<evidence type="ECO:0000256" key="17">
    <source>
        <dbReference type="ARBA" id="ARBA00064003"/>
    </source>
</evidence>
<dbReference type="InterPro" id="IPR004358">
    <property type="entry name" value="Sig_transdc_His_kin-like_C"/>
</dbReference>
<evidence type="ECO:0000256" key="2">
    <source>
        <dbReference type="ARBA" id="ARBA00004651"/>
    </source>
</evidence>
<dbReference type="Gene3D" id="1.10.287.130">
    <property type="match status" value="1"/>
</dbReference>
<evidence type="ECO:0000256" key="19">
    <source>
        <dbReference type="ARBA" id="ARBA00074306"/>
    </source>
</evidence>
<comment type="function">
    <text evidence="16">May play the central regulatory role in sporulation. It may be an element of the effector pathway responsible for the activation of sporulation genes in response to nutritional stress. Spo0A may act in concert with spo0H (a sigma factor) to control the expression of some genes that are critical to the sporulation process.</text>
</comment>
<dbReference type="PROSITE" id="PS50113">
    <property type="entry name" value="PAC"/>
    <property type="match status" value="2"/>
</dbReference>
<dbReference type="EMBL" id="PDBW01000001">
    <property type="protein sequence ID" value="PFH02693.1"/>
    <property type="molecule type" value="Genomic_DNA"/>
</dbReference>
<dbReference type="InterPro" id="IPR001610">
    <property type="entry name" value="PAC"/>
</dbReference>
<evidence type="ECO:0000256" key="5">
    <source>
        <dbReference type="ARBA" id="ARBA00018672"/>
    </source>
</evidence>
<dbReference type="PROSITE" id="PS50112">
    <property type="entry name" value="PAS"/>
    <property type="match status" value="2"/>
</dbReference>
<comment type="subunit">
    <text evidence="17">At low DSF concentrations, interacts with RpfF.</text>
</comment>
<dbReference type="Gene3D" id="3.30.565.10">
    <property type="entry name" value="Histidine kinase-like ATPase, C-terminal domain"/>
    <property type="match status" value="1"/>
</dbReference>
<dbReference type="SUPFAM" id="SSF47226">
    <property type="entry name" value="Histidine-containing phosphotransfer domain, HPT domain"/>
    <property type="match status" value="1"/>
</dbReference>
<evidence type="ECO:0000256" key="11">
    <source>
        <dbReference type="ARBA" id="ARBA00022777"/>
    </source>
</evidence>
<evidence type="ECO:0000256" key="16">
    <source>
        <dbReference type="ARBA" id="ARBA00024867"/>
    </source>
</evidence>
<dbReference type="SMART" id="SM00086">
    <property type="entry name" value="PAC"/>
    <property type="match status" value="2"/>
</dbReference>
<dbReference type="PRINTS" id="PR00344">
    <property type="entry name" value="BCTRLSENSOR"/>
</dbReference>
<evidence type="ECO:0000259" key="23">
    <source>
        <dbReference type="PROSITE" id="PS50110"/>
    </source>
</evidence>
<evidence type="ECO:0000256" key="10">
    <source>
        <dbReference type="ARBA" id="ARBA00022741"/>
    </source>
</evidence>
<comment type="caution">
    <text evidence="26">The sequence shown here is derived from an EMBL/GenBank/DDBJ whole genome shotgun (WGS) entry which is preliminary data.</text>
</comment>
<dbReference type="CDD" id="cd17546">
    <property type="entry name" value="REC_hyHK_CKI1_RcsC-like"/>
    <property type="match status" value="1"/>
</dbReference>
<keyword evidence="10" id="KW-0547">Nucleotide-binding</keyword>
<keyword evidence="14" id="KW-0902">Two-component regulatory system</keyword>
<dbReference type="SMART" id="SM00388">
    <property type="entry name" value="HisKA"/>
    <property type="match status" value="1"/>
</dbReference>
<dbReference type="GO" id="GO:0000155">
    <property type="term" value="F:phosphorelay sensor kinase activity"/>
    <property type="evidence" value="ECO:0007669"/>
    <property type="project" value="InterPro"/>
</dbReference>
<dbReference type="CDD" id="cd00082">
    <property type="entry name" value="HisKA"/>
    <property type="match status" value="1"/>
</dbReference>
<dbReference type="InterPro" id="IPR003594">
    <property type="entry name" value="HATPase_dom"/>
</dbReference>
<organism evidence="26 27">
    <name type="scientific">Acetivibrio thermocellus AD2</name>
    <dbReference type="NCBI Taxonomy" id="1138384"/>
    <lineage>
        <taxon>Bacteria</taxon>
        <taxon>Bacillati</taxon>
        <taxon>Bacillota</taxon>
        <taxon>Clostridia</taxon>
        <taxon>Eubacteriales</taxon>
        <taxon>Oscillospiraceae</taxon>
        <taxon>Acetivibrio</taxon>
    </lineage>
</organism>
<keyword evidence="15" id="KW-0472">Membrane</keyword>
<dbReference type="CDD" id="cd16922">
    <property type="entry name" value="HATPase_EvgS-ArcB-TorS-like"/>
    <property type="match status" value="1"/>
</dbReference>
<evidence type="ECO:0000256" key="18">
    <source>
        <dbReference type="ARBA" id="ARBA00068150"/>
    </source>
</evidence>
<dbReference type="InterPro" id="IPR036097">
    <property type="entry name" value="HisK_dim/P_sf"/>
</dbReference>
<dbReference type="GO" id="GO:0005524">
    <property type="term" value="F:ATP binding"/>
    <property type="evidence" value="ECO:0007669"/>
    <property type="project" value="UniProtKB-KW"/>
</dbReference>
<evidence type="ECO:0000256" key="20">
    <source>
        <dbReference type="PROSITE-ProRule" id="PRU00169"/>
    </source>
</evidence>
<dbReference type="GeneID" id="35805206"/>
<keyword evidence="13" id="KW-1133">Transmembrane helix</keyword>
<keyword evidence="11 26" id="KW-0418">Kinase</keyword>
<dbReference type="PANTHER" id="PTHR45339:SF1">
    <property type="entry name" value="HYBRID SIGNAL TRANSDUCTION HISTIDINE KINASE J"/>
    <property type="match status" value="1"/>
</dbReference>
<dbReference type="InterPro" id="IPR003661">
    <property type="entry name" value="HisK_dim/P_dom"/>
</dbReference>
<dbReference type="Pfam" id="PF13426">
    <property type="entry name" value="PAS_9"/>
    <property type="match status" value="2"/>
</dbReference>
<dbReference type="InterPro" id="IPR035965">
    <property type="entry name" value="PAS-like_dom_sf"/>
</dbReference>
<dbReference type="Pfam" id="PF02518">
    <property type="entry name" value="HATPase_c"/>
    <property type="match status" value="1"/>
</dbReference>
<evidence type="ECO:0000256" key="7">
    <source>
        <dbReference type="ARBA" id="ARBA00022553"/>
    </source>
</evidence>
<evidence type="ECO:0000256" key="12">
    <source>
        <dbReference type="ARBA" id="ARBA00022840"/>
    </source>
</evidence>
<dbReference type="FunFam" id="1.10.287.130:FF:000002">
    <property type="entry name" value="Two-component osmosensing histidine kinase"/>
    <property type="match status" value="1"/>
</dbReference>
<dbReference type="SUPFAM" id="SSF47384">
    <property type="entry name" value="Homodimeric domain of signal transducing histidine kinase"/>
    <property type="match status" value="1"/>
</dbReference>
<dbReference type="Gene3D" id="3.40.50.2300">
    <property type="match status" value="2"/>
</dbReference>
<evidence type="ECO:0000256" key="13">
    <source>
        <dbReference type="ARBA" id="ARBA00022989"/>
    </source>
</evidence>
<dbReference type="GO" id="GO:0005886">
    <property type="term" value="C:plasma membrane"/>
    <property type="evidence" value="ECO:0007669"/>
    <property type="project" value="UniProtKB-SubCell"/>
</dbReference>
<dbReference type="SMART" id="SM00387">
    <property type="entry name" value="HATPase_c"/>
    <property type="match status" value="1"/>
</dbReference>
<dbReference type="InterPro" id="IPR000014">
    <property type="entry name" value="PAS"/>
</dbReference>
<evidence type="ECO:0000259" key="22">
    <source>
        <dbReference type="PROSITE" id="PS50109"/>
    </source>
</evidence>
<dbReference type="InterPro" id="IPR011006">
    <property type="entry name" value="CheY-like_superfamily"/>
</dbReference>
<keyword evidence="8" id="KW-0808">Transferase</keyword>
<evidence type="ECO:0000256" key="21">
    <source>
        <dbReference type="SAM" id="MobiDB-lite"/>
    </source>
</evidence>
<dbReference type="EC" id="2.7.13.3" evidence="4"/>
<dbReference type="InterPro" id="IPR036890">
    <property type="entry name" value="HATPase_C_sf"/>
</dbReference>
<feature type="domain" description="Response regulatory" evidence="23">
    <location>
        <begin position="18"/>
        <end position="133"/>
    </location>
</feature>
<evidence type="ECO:0000256" key="15">
    <source>
        <dbReference type="ARBA" id="ARBA00023136"/>
    </source>
</evidence>
<dbReference type="CDD" id="cd00130">
    <property type="entry name" value="PAS"/>
    <property type="match status" value="2"/>
</dbReference>
<feature type="domain" description="PAC" evidence="25">
    <location>
        <begin position="229"/>
        <end position="281"/>
    </location>
</feature>
<name>A0AB36TG07_ACETH</name>
<dbReference type="PROSITE" id="PS50109">
    <property type="entry name" value="HIS_KIN"/>
    <property type="match status" value="1"/>
</dbReference>
<feature type="domain" description="Response regulatory" evidence="23">
    <location>
        <begin position="666"/>
        <end position="784"/>
    </location>
</feature>
<comment type="similarity">
    <text evidence="3">In the N-terminal section; belongs to the phytochrome family.</text>
</comment>
<evidence type="ECO:0000256" key="4">
    <source>
        <dbReference type="ARBA" id="ARBA00012438"/>
    </source>
</evidence>
<reference evidence="26 27" key="1">
    <citation type="submission" date="2017-09" db="EMBL/GenBank/DDBJ databases">
        <title>Evaluation of Pacific Biosciences Sequencing Technology to Finishing C. thermocellum Genome Sequences.</title>
        <authorList>
            <person name="Brown S."/>
        </authorList>
    </citation>
    <scope>NUCLEOTIDE SEQUENCE [LARGE SCALE GENOMIC DNA]</scope>
    <source>
        <strain evidence="26 27">AD2</strain>
    </source>
</reference>
<evidence type="ECO:0000259" key="25">
    <source>
        <dbReference type="PROSITE" id="PS50113"/>
    </source>
</evidence>
<dbReference type="InterPro" id="IPR000700">
    <property type="entry name" value="PAS-assoc_C"/>
</dbReference>
<evidence type="ECO:0000313" key="27">
    <source>
        <dbReference type="Proteomes" id="UP000223596"/>
    </source>
</evidence>
<keyword evidence="7 20" id="KW-0597">Phosphoprotein</keyword>
<evidence type="ECO:0000256" key="14">
    <source>
        <dbReference type="ARBA" id="ARBA00023012"/>
    </source>
</evidence>
<dbReference type="NCBIfam" id="TIGR00229">
    <property type="entry name" value="sensory_box"/>
    <property type="match status" value="2"/>
</dbReference>
<feature type="domain" description="Histidine kinase" evidence="22">
    <location>
        <begin position="421"/>
        <end position="642"/>
    </location>
</feature>
<dbReference type="FunFam" id="3.30.565.10:FF:000010">
    <property type="entry name" value="Sensor histidine kinase RcsC"/>
    <property type="match status" value="1"/>
</dbReference>
<dbReference type="Pfam" id="PF00072">
    <property type="entry name" value="Response_reg"/>
    <property type="match status" value="1"/>
</dbReference>
<dbReference type="PROSITE" id="PS50110">
    <property type="entry name" value="RESPONSE_REGULATORY"/>
    <property type="match status" value="2"/>
</dbReference>
<sequence>MDCRVKNEVRDDLNVNLEVMVAGNDEEFAASLKNALLDVGCKHSVKSAATFNEFKNYLRKNNFHIVFFDCSSDISFADVMESFENLKKEMPVVAVLEEDGSRHGFEMIKLGACEYLEKKDSSRLRSIIFKRCRELERERERIRFEKRLKEENERLLTTLESIGDGVIVTDKAGCVIMMNKAAQELTGYLSCNSIGKPLSEVFVIINGVNREPEPDPYERVLSERKTVGLRKNTMLVSKDGTLRYVSASTAPIKSSDREIMGVVVVFRDITRIRKAEEKLQKLSQAVEQSPGIIVMADTRGNIEYVNPRFTEVTGYSFDEVKGKSLFFMELEENGEEKCKDMIQAVFSGKEWRSEIRHKSKNNVVFWEYAYYSPIINSEGVVTNYLKVSEDITERKLMSENLFKAKEAAEAANRAKSEFLANMSHEIRTPLNGIIGMTNLTLQTELTDEQRENLNIVNSCAELLLRVINDILDYSKIEAGKMTLENVKFDFFNLLEKTYKAHIVQANEKGLRLSYTVQKGIPRILVGDPGRLQQVLNNLISNAVKFTDIGEVRIDVDIIEKRDDSVKLKFTVSDTGIGIDGDKMNMLFKSFSQVDSSITRKYGGTGLGLAISKQLVEMMGGEIWVESQKGKGSTFYFTAGFKRKAKSSVKAECTSNADERVLGRKLNILLAEDDKVNQQVIAGMLKKEQCSLTIAENGFEAIKLFEENEFDLILMDVQMPEMDGIEATKRIRKMEEGTFRHIPIIAVTAFAFENDREKILEAGMDDYISKPFSFDDIYAAINRVLYKDEQSSDDMQKEKEDEKGSLDPDEKVNETLSESGTVNETGPDYSLKDIMERLDLSILNGNFTAIDKSALAVKEFAQNRGFDKVKNLAFKIQLSARKNQLEDVKKLYEVLKQEISKFN</sequence>
<evidence type="ECO:0000313" key="26">
    <source>
        <dbReference type="EMBL" id="PFH02693.1"/>
    </source>
</evidence>
<evidence type="ECO:0000259" key="24">
    <source>
        <dbReference type="PROSITE" id="PS50112"/>
    </source>
</evidence>
<protein>
    <recommendedName>
        <fullName evidence="19">Circadian input-output histidine kinase CikA</fullName>
        <ecNumber evidence="4">2.7.13.3</ecNumber>
    </recommendedName>
    <alternativeName>
        <fullName evidence="18">Sensory/regulatory protein RpfC</fullName>
    </alternativeName>
    <alternativeName>
        <fullName evidence="5">Stage 0 sporulation protein A homolog</fullName>
    </alternativeName>
</protein>
<keyword evidence="9" id="KW-0812">Transmembrane</keyword>
<keyword evidence="6" id="KW-1003">Cell membrane</keyword>
<gene>
    <name evidence="26" type="ORF">M972_111479</name>
</gene>
<feature type="domain" description="PAS" evidence="24">
    <location>
        <begin position="278"/>
        <end position="349"/>
    </location>
</feature>
<feature type="region of interest" description="Disordered" evidence="21">
    <location>
        <begin position="789"/>
        <end position="826"/>
    </location>
</feature>
<feature type="compositionally biased region" description="Polar residues" evidence="21">
    <location>
        <begin position="813"/>
        <end position="823"/>
    </location>
</feature>
<proteinExistence type="inferred from homology"/>
<evidence type="ECO:0000256" key="8">
    <source>
        <dbReference type="ARBA" id="ARBA00022679"/>
    </source>
</evidence>
<evidence type="ECO:0000256" key="3">
    <source>
        <dbReference type="ARBA" id="ARBA00006402"/>
    </source>
</evidence>
<feature type="compositionally biased region" description="Basic and acidic residues" evidence="21">
    <location>
        <begin position="789"/>
        <end position="812"/>
    </location>
</feature>
<feature type="modified residue" description="4-aspartylphosphate" evidence="20">
    <location>
        <position position="69"/>
    </location>
</feature>
<feature type="domain" description="PAS" evidence="24">
    <location>
        <begin position="151"/>
        <end position="224"/>
    </location>
</feature>
<dbReference type="SMART" id="SM00091">
    <property type="entry name" value="PAS"/>
    <property type="match status" value="2"/>
</dbReference>
<dbReference type="SUPFAM" id="SSF55785">
    <property type="entry name" value="PYP-like sensor domain (PAS domain)"/>
    <property type="match status" value="2"/>
</dbReference>
<evidence type="ECO:0000256" key="6">
    <source>
        <dbReference type="ARBA" id="ARBA00022475"/>
    </source>
</evidence>
<dbReference type="SUPFAM" id="SSF52172">
    <property type="entry name" value="CheY-like"/>
    <property type="match status" value="2"/>
</dbReference>
<keyword evidence="12" id="KW-0067">ATP-binding</keyword>
<feature type="domain" description="PAC" evidence="25">
    <location>
        <begin position="351"/>
        <end position="403"/>
    </location>
</feature>
<dbReference type="InterPro" id="IPR036641">
    <property type="entry name" value="HPT_dom_sf"/>
</dbReference>
<dbReference type="Gene3D" id="3.30.450.20">
    <property type="entry name" value="PAS domain"/>
    <property type="match status" value="2"/>
</dbReference>
<dbReference type="Pfam" id="PF00512">
    <property type="entry name" value="HisKA"/>
    <property type="match status" value="1"/>
</dbReference>
<dbReference type="SUPFAM" id="SSF55874">
    <property type="entry name" value="ATPase domain of HSP90 chaperone/DNA topoisomerase II/histidine kinase"/>
    <property type="match status" value="1"/>
</dbReference>
<feature type="modified residue" description="4-aspartylphosphate" evidence="20">
    <location>
        <position position="715"/>
    </location>
</feature>
<dbReference type="Proteomes" id="UP000223596">
    <property type="component" value="Unassembled WGS sequence"/>
</dbReference>
<dbReference type="AlphaFoldDB" id="A0AB36TG07"/>
<evidence type="ECO:0000256" key="9">
    <source>
        <dbReference type="ARBA" id="ARBA00022692"/>
    </source>
</evidence>
<dbReference type="SMART" id="SM00448">
    <property type="entry name" value="REC"/>
    <property type="match status" value="1"/>
</dbReference>
<evidence type="ECO:0000256" key="1">
    <source>
        <dbReference type="ARBA" id="ARBA00000085"/>
    </source>
</evidence>
<comment type="catalytic activity">
    <reaction evidence="1">
        <text>ATP + protein L-histidine = ADP + protein N-phospho-L-histidine.</text>
        <dbReference type="EC" id="2.7.13.3"/>
    </reaction>
</comment>
<dbReference type="PANTHER" id="PTHR45339">
    <property type="entry name" value="HYBRID SIGNAL TRANSDUCTION HISTIDINE KINASE J"/>
    <property type="match status" value="1"/>
</dbReference>
<dbReference type="RefSeq" id="WP_003518707.1">
    <property type="nucleotide sequence ID" value="NZ_CP013828.1"/>
</dbReference>
<comment type="subcellular location">
    <subcellularLocation>
        <location evidence="2">Cell membrane</location>
        <topology evidence="2">Multi-pass membrane protein</topology>
    </subcellularLocation>
</comment>
<accession>A0AB36TG07</accession>